<dbReference type="Gene3D" id="3.40.50.2300">
    <property type="match status" value="1"/>
</dbReference>
<dbReference type="SUPFAM" id="SSF52172">
    <property type="entry name" value="CheY-like"/>
    <property type="match status" value="1"/>
</dbReference>
<feature type="modified residue" description="4-aspartylphosphate" evidence="7">
    <location>
        <position position="759"/>
    </location>
</feature>
<dbReference type="InterPro" id="IPR005467">
    <property type="entry name" value="His_kinase_dom"/>
</dbReference>
<evidence type="ECO:0000259" key="11">
    <source>
        <dbReference type="PROSITE" id="PS50885"/>
    </source>
</evidence>
<keyword evidence="8" id="KW-0175">Coiled coil</keyword>
<evidence type="ECO:0000256" key="1">
    <source>
        <dbReference type="ARBA" id="ARBA00000085"/>
    </source>
</evidence>
<dbReference type="InterPro" id="IPR003660">
    <property type="entry name" value="HAMP_dom"/>
</dbReference>
<feature type="coiled-coil region" evidence="8">
    <location>
        <begin position="125"/>
        <end position="152"/>
    </location>
</feature>
<dbReference type="InterPro" id="IPR011006">
    <property type="entry name" value="CheY-like_superfamily"/>
</dbReference>
<dbReference type="PROSITE" id="PS50885">
    <property type="entry name" value="HAMP"/>
    <property type="match status" value="1"/>
</dbReference>
<keyword evidence="13" id="KW-1185">Reference proteome</keyword>
<dbReference type="CDD" id="cd00156">
    <property type="entry name" value="REC"/>
    <property type="match status" value="1"/>
</dbReference>
<dbReference type="AlphaFoldDB" id="A0A1H2Z6E3"/>
<evidence type="ECO:0000256" key="5">
    <source>
        <dbReference type="ARBA" id="ARBA00022679"/>
    </source>
</evidence>
<accession>A0A1H2Z6E3</accession>
<dbReference type="Pfam" id="PF00072">
    <property type="entry name" value="Response_reg"/>
    <property type="match status" value="1"/>
</dbReference>
<dbReference type="PANTHER" id="PTHR43065">
    <property type="entry name" value="SENSOR HISTIDINE KINASE"/>
    <property type="match status" value="1"/>
</dbReference>
<name>A0A1H2Z6E3_9RHOB</name>
<dbReference type="Gene3D" id="3.30.565.10">
    <property type="entry name" value="Histidine kinase-like ATPase, C-terminal domain"/>
    <property type="match status" value="1"/>
</dbReference>
<dbReference type="GO" id="GO:0000155">
    <property type="term" value="F:phosphorelay sensor kinase activity"/>
    <property type="evidence" value="ECO:0007669"/>
    <property type="project" value="InterPro"/>
</dbReference>
<gene>
    <name evidence="12" type="ORF">SAMN04488238_105261</name>
</gene>
<evidence type="ECO:0000313" key="12">
    <source>
        <dbReference type="EMBL" id="SDX12905.1"/>
    </source>
</evidence>
<keyword evidence="6 12" id="KW-0418">Kinase</keyword>
<evidence type="ECO:0000256" key="2">
    <source>
        <dbReference type="ARBA" id="ARBA00004370"/>
    </source>
</evidence>
<dbReference type="GO" id="GO:0016020">
    <property type="term" value="C:membrane"/>
    <property type="evidence" value="ECO:0007669"/>
    <property type="project" value="UniProtKB-SubCell"/>
</dbReference>
<dbReference type="SMART" id="SM00448">
    <property type="entry name" value="REC"/>
    <property type="match status" value="1"/>
</dbReference>
<feature type="domain" description="Histidine kinase" evidence="9">
    <location>
        <begin position="488"/>
        <end position="692"/>
    </location>
</feature>
<dbReference type="InterPro" id="IPR003661">
    <property type="entry name" value="HisK_dim/P_dom"/>
</dbReference>
<dbReference type="Proteomes" id="UP000198539">
    <property type="component" value="Unassembled WGS sequence"/>
</dbReference>
<dbReference type="Gene3D" id="3.30.450.20">
    <property type="entry name" value="PAS domain"/>
    <property type="match status" value="1"/>
</dbReference>
<keyword evidence="4 7" id="KW-0597">Phosphoprotein</keyword>
<sequence length="831" mass="89417">MMPRLSIQTRLLLALTVLAAATLIVGSVAWIALGKGADRLDRLHNDTLTRVDTALRLSRQSARLATEAPYLLTLDSPFRIAQEGGAARTLLREIQQDIPQTSDLIETLDQAHQAIDTLVQESATRAGYRDQVLRLNAELAKLERNFAAQSALNMVGPAERQAWLTLQGQAAALLGAGRAENLIGVGEYQRQFVALVASARVAAFRPDHAAQQRLRELAEGREGLFELRRLELASRLRAEAALVNIRNAASALTAHSAAVTSAAQSSIAAERARATTAIAVAKSTILTVGAVSSIVALIAAAFVSQYVIANLGRISNAMVRLASGDRQAGLPRGEGTGDEIGKLFHAFRVFRANAIRLDRSNRQMTQRTALFENMMTGISDGVAILSDQGTVIAHNDRLAEVLRLDPARLSGRPKLAEIVDLPRCTPLPDRLCDGVLLTADNRYLEWRESALPDGGLVVLVADVTERRQMEDRLQQIQRIEALGKVSGEVAHDFGNILSTISGNLHLLQTASDSRREAMYQTISSAVDLGTSLTQRLLSFARRQHLAPEIVDLTALVEGMDDLIGFALRDDIDFRIRIEAGALPVLIDPGQMESAILNLCLNAGQAIDGPGMITLRVSEHDGHAIIEAKDTGSGMSADILAHAMEPFFSARDGGTGLGLAMVYGFMRQSGGDVAITSQPGKGTLVKLTLPLHTKPVVDHPPPDHGLPDLGTVLIVEDDPNDMATAQGLLLPYAQRLITCQDASEAHHHIAATRVDLIVTDLTLHGQIEGWSLAKAALEKWNATQGIIVSGHLPSYNPLSKGFAGRVQTLSKPLTSDKLAKAIGEQKKWEIPA</sequence>
<reference evidence="12 13" key="1">
    <citation type="submission" date="2016-10" db="EMBL/GenBank/DDBJ databases">
        <authorList>
            <person name="de Groot N.N."/>
        </authorList>
    </citation>
    <scope>NUCLEOTIDE SEQUENCE [LARGE SCALE GENOMIC DNA]</scope>
    <source>
        <strain evidence="12 13">CGMCC 1.8894</strain>
    </source>
</reference>
<dbReference type="Pfam" id="PF02518">
    <property type="entry name" value="HATPase_c"/>
    <property type="match status" value="1"/>
</dbReference>
<dbReference type="SUPFAM" id="SSF55785">
    <property type="entry name" value="PYP-like sensor domain (PAS domain)"/>
    <property type="match status" value="1"/>
</dbReference>
<dbReference type="InterPro" id="IPR003594">
    <property type="entry name" value="HATPase_dom"/>
</dbReference>
<evidence type="ECO:0000256" key="7">
    <source>
        <dbReference type="PROSITE-ProRule" id="PRU00169"/>
    </source>
</evidence>
<comment type="catalytic activity">
    <reaction evidence="1">
        <text>ATP + protein L-histidine = ADP + protein N-phospho-L-histidine.</text>
        <dbReference type="EC" id="2.7.13.3"/>
    </reaction>
</comment>
<dbReference type="EC" id="2.7.13.3" evidence="3"/>
<evidence type="ECO:0000259" key="10">
    <source>
        <dbReference type="PROSITE" id="PS50110"/>
    </source>
</evidence>
<feature type="domain" description="Response regulatory" evidence="10">
    <location>
        <begin position="710"/>
        <end position="825"/>
    </location>
</feature>
<dbReference type="PROSITE" id="PS50110">
    <property type="entry name" value="RESPONSE_REGULATORY"/>
    <property type="match status" value="1"/>
</dbReference>
<dbReference type="SUPFAM" id="SSF47384">
    <property type="entry name" value="Homodimeric domain of signal transducing histidine kinase"/>
    <property type="match status" value="1"/>
</dbReference>
<evidence type="ECO:0000256" key="6">
    <source>
        <dbReference type="ARBA" id="ARBA00022777"/>
    </source>
</evidence>
<dbReference type="PROSITE" id="PS50109">
    <property type="entry name" value="HIS_KIN"/>
    <property type="match status" value="1"/>
</dbReference>
<dbReference type="SMART" id="SM00387">
    <property type="entry name" value="HATPase_c"/>
    <property type="match status" value="1"/>
</dbReference>
<dbReference type="InterPro" id="IPR035965">
    <property type="entry name" value="PAS-like_dom_sf"/>
</dbReference>
<dbReference type="InterPro" id="IPR004358">
    <property type="entry name" value="Sig_transdc_His_kin-like_C"/>
</dbReference>
<dbReference type="SMART" id="SM00304">
    <property type="entry name" value="HAMP"/>
    <property type="match status" value="1"/>
</dbReference>
<dbReference type="RefSeq" id="WP_092888953.1">
    <property type="nucleotide sequence ID" value="NZ_CP061502.1"/>
</dbReference>
<evidence type="ECO:0000256" key="3">
    <source>
        <dbReference type="ARBA" id="ARBA00012438"/>
    </source>
</evidence>
<dbReference type="Gene3D" id="6.10.340.10">
    <property type="match status" value="1"/>
</dbReference>
<evidence type="ECO:0000259" key="9">
    <source>
        <dbReference type="PROSITE" id="PS50109"/>
    </source>
</evidence>
<dbReference type="Gene3D" id="1.10.287.130">
    <property type="match status" value="1"/>
</dbReference>
<dbReference type="InterPro" id="IPR036890">
    <property type="entry name" value="HATPase_C_sf"/>
</dbReference>
<comment type="subcellular location">
    <subcellularLocation>
        <location evidence="2">Membrane</location>
    </subcellularLocation>
</comment>
<evidence type="ECO:0000256" key="8">
    <source>
        <dbReference type="SAM" id="Coils"/>
    </source>
</evidence>
<organism evidence="12 13">
    <name type="scientific">Roseicitreum antarcticum</name>
    <dbReference type="NCBI Taxonomy" id="564137"/>
    <lineage>
        <taxon>Bacteria</taxon>
        <taxon>Pseudomonadati</taxon>
        <taxon>Pseudomonadota</taxon>
        <taxon>Alphaproteobacteria</taxon>
        <taxon>Rhodobacterales</taxon>
        <taxon>Paracoccaceae</taxon>
        <taxon>Roseicitreum</taxon>
    </lineage>
</organism>
<dbReference type="InterPro" id="IPR001789">
    <property type="entry name" value="Sig_transdc_resp-reg_receiver"/>
</dbReference>
<keyword evidence="5" id="KW-0808">Transferase</keyword>
<feature type="domain" description="HAMP" evidence="11">
    <location>
        <begin position="305"/>
        <end position="359"/>
    </location>
</feature>
<dbReference type="STRING" id="564137.SAMN04488238_105261"/>
<dbReference type="PRINTS" id="PR00344">
    <property type="entry name" value="BCTRLSENSOR"/>
</dbReference>
<dbReference type="PANTHER" id="PTHR43065:SF42">
    <property type="entry name" value="TWO-COMPONENT SENSOR PPRA"/>
    <property type="match status" value="1"/>
</dbReference>
<evidence type="ECO:0000313" key="13">
    <source>
        <dbReference type="Proteomes" id="UP000198539"/>
    </source>
</evidence>
<dbReference type="EMBL" id="FNOM01000005">
    <property type="protein sequence ID" value="SDX12905.1"/>
    <property type="molecule type" value="Genomic_DNA"/>
</dbReference>
<dbReference type="SUPFAM" id="SSF55874">
    <property type="entry name" value="ATPase domain of HSP90 chaperone/DNA topoisomerase II/histidine kinase"/>
    <property type="match status" value="1"/>
</dbReference>
<protein>
    <recommendedName>
        <fullName evidence="3">histidine kinase</fullName>
        <ecNumber evidence="3">2.7.13.3</ecNumber>
    </recommendedName>
</protein>
<proteinExistence type="predicted"/>
<evidence type="ECO:0000256" key="4">
    <source>
        <dbReference type="ARBA" id="ARBA00022553"/>
    </source>
</evidence>
<dbReference type="InterPro" id="IPR036097">
    <property type="entry name" value="HisK_dim/P_sf"/>
</dbReference>
<dbReference type="SMART" id="SM00388">
    <property type="entry name" value="HisKA"/>
    <property type="match status" value="1"/>
</dbReference>
<dbReference type="OrthoDB" id="9796100at2"/>